<name>A0A9D1M5I5_9PROT</name>
<reference evidence="1" key="1">
    <citation type="submission" date="2020-10" db="EMBL/GenBank/DDBJ databases">
        <authorList>
            <person name="Gilroy R."/>
        </authorList>
    </citation>
    <scope>NUCLEOTIDE SEQUENCE</scope>
    <source>
        <strain evidence="1">ChiW3-316</strain>
    </source>
</reference>
<dbReference type="AlphaFoldDB" id="A0A9D1M5I5"/>
<reference evidence="1" key="2">
    <citation type="journal article" date="2021" name="PeerJ">
        <title>Extensive microbial diversity within the chicken gut microbiome revealed by metagenomics and culture.</title>
        <authorList>
            <person name="Gilroy R."/>
            <person name="Ravi A."/>
            <person name="Getino M."/>
            <person name="Pursley I."/>
            <person name="Horton D.L."/>
            <person name="Alikhan N.F."/>
            <person name="Baker D."/>
            <person name="Gharbi K."/>
            <person name="Hall N."/>
            <person name="Watson M."/>
            <person name="Adriaenssens E.M."/>
            <person name="Foster-Nyarko E."/>
            <person name="Jarju S."/>
            <person name="Secka A."/>
            <person name="Antonio M."/>
            <person name="Oren A."/>
            <person name="Chaudhuri R.R."/>
            <person name="La Ragione R."/>
            <person name="Hildebrand F."/>
            <person name="Pallen M.J."/>
        </authorList>
    </citation>
    <scope>NUCLEOTIDE SEQUENCE</scope>
    <source>
        <strain evidence="1">ChiW3-316</strain>
    </source>
</reference>
<evidence type="ECO:0000313" key="1">
    <source>
        <dbReference type="EMBL" id="HIU53922.1"/>
    </source>
</evidence>
<protein>
    <submittedName>
        <fullName evidence="1">Uncharacterized protein</fullName>
    </submittedName>
</protein>
<organism evidence="1 2">
    <name type="scientific">Candidatus Scatocola faecipullorum</name>
    <dbReference type="NCBI Taxonomy" id="2840917"/>
    <lineage>
        <taxon>Bacteria</taxon>
        <taxon>Pseudomonadati</taxon>
        <taxon>Pseudomonadota</taxon>
        <taxon>Alphaproteobacteria</taxon>
        <taxon>Rhodospirillales</taxon>
        <taxon>Rhodospirillaceae</taxon>
        <taxon>Rhodospirillaceae incertae sedis</taxon>
        <taxon>Candidatus Scatocola</taxon>
    </lineage>
</organism>
<evidence type="ECO:0000313" key="2">
    <source>
        <dbReference type="Proteomes" id="UP000824107"/>
    </source>
</evidence>
<sequence>MNITDYIEECRKQRHDLSFAFLAERCPASEEAPYRIKPCSPIAPDENCVLILAGTGGRNVNLRGYNSILKKTDNFVKQNIDSSIVPVRTCVAICDFGKRHLDNIARKGAYFEAWWPQHIAALKHDIPENCIEETFNPLYIKDIFDNTILPRITASDGNNRLPLRQARENIRHLNIVAHCHGAYVAVQLEKLMDKKMNELGYSPEEQLKIKSQLLVLAYNPDCPKYLSKFRFISIESSQDRHNEYHGYLREWLLMSPKDFGVCFLPKIYGQTLMCAQVDKYGIEGNPPREIEPIDGDKWFKQIHGIETDKEKTLGEHDFLGFEPIKNMSKGALKLQYFANNILKNAIKNSQRQNEKKFVPLPNIQNLAANSLQQRYMFARAVITGYKLLQQVRHTDKSQIDQYANWRRSIPTVGLD</sequence>
<accession>A0A9D1M5I5</accession>
<gene>
    <name evidence="1" type="ORF">IAD20_07580</name>
</gene>
<comment type="caution">
    <text evidence="1">The sequence shown here is derived from an EMBL/GenBank/DDBJ whole genome shotgun (WGS) entry which is preliminary data.</text>
</comment>
<dbReference type="EMBL" id="DVNC01000051">
    <property type="protein sequence ID" value="HIU53922.1"/>
    <property type="molecule type" value="Genomic_DNA"/>
</dbReference>
<dbReference type="Proteomes" id="UP000824107">
    <property type="component" value="Unassembled WGS sequence"/>
</dbReference>
<proteinExistence type="predicted"/>